<dbReference type="EMBL" id="CP053452">
    <property type="protein sequence ID" value="QJX01048.1"/>
    <property type="molecule type" value="Genomic_DNA"/>
</dbReference>
<gene>
    <name evidence="1" type="ORF">FTUN_8686</name>
</gene>
<dbReference type="Proteomes" id="UP000503447">
    <property type="component" value="Chromosome"/>
</dbReference>
<dbReference type="RefSeq" id="WP_171475675.1">
    <property type="nucleotide sequence ID" value="NZ_CP053452.2"/>
</dbReference>
<protein>
    <submittedName>
        <fullName evidence="1">Uncharacterized protein</fullName>
    </submittedName>
</protein>
<evidence type="ECO:0000313" key="1">
    <source>
        <dbReference type="EMBL" id="QJX01048.1"/>
    </source>
</evidence>
<evidence type="ECO:0000313" key="2">
    <source>
        <dbReference type="Proteomes" id="UP000503447"/>
    </source>
</evidence>
<sequence>MEHIPAIHAAKVGMRYPAVVRQVNDWGLVLDLDLTNLAPGRSPRLRALLMFERTPAPEVARSRESFSRIDVVLIEADRESGPVTASLPADPAWLAWNSGTVRDLARRIRETGETVLLPVLADALEEAGCRDAALLEHCRRPLEGPSWVVDLLATQEL</sequence>
<keyword evidence="2" id="KW-1185">Reference proteome</keyword>
<organism evidence="1 2">
    <name type="scientific">Frigoriglobus tundricola</name>
    <dbReference type="NCBI Taxonomy" id="2774151"/>
    <lineage>
        <taxon>Bacteria</taxon>
        <taxon>Pseudomonadati</taxon>
        <taxon>Planctomycetota</taxon>
        <taxon>Planctomycetia</taxon>
        <taxon>Gemmatales</taxon>
        <taxon>Gemmataceae</taxon>
        <taxon>Frigoriglobus</taxon>
    </lineage>
</organism>
<dbReference type="AlphaFoldDB" id="A0A6M5Z3R9"/>
<proteinExistence type="predicted"/>
<dbReference type="KEGG" id="ftj:FTUN_8686"/>
<accession>A0A6M5Z3R9</accession>
<reference evidence="2" key="1">
    <citation type="submission" date="2020-05" db="EMBL/GenBank/DDBJ databases">
        <title>Frigoriglobus tundricola gen. nov., sp. nov., a psychrotolerant cellulolytic planctomycete of the family Gemmataceae with two divergent copies of 16S rRNA gene.</title>
        <authorList>
            <person name="Kulichevskaya I.S."/>
            <person name="Ivanova A.A."/>
            <person name="Naumoff D.G."/>
            <person name="Beletsky A.V."/>
            <person name="Rijpstra W.I.C."/>
            <person name="Sinninghe Damste J.S."/>
            <person name="Mardanov A.V."/>
            <person name="Ravin N.V."/>
            <person name="Dedysh S.N."/>
        </authorList>
    </citation>
    <scope>NUCLEOTIDE SEQUENCE [LARGE SCALE GENOMIC DNA]</scope>
    <source>
        <strain evidence="2">PL17</strain>
    </source>
</reference>
<name>A0A6M5Z3R9_9BACT</name>